<feature type="domain" description="Ketoreductase" evidence="3">
    <location>
        <begin position="3"/>
        <end position="171"/>
    </location>
</feature>
<keyword evidence="2" id="KW-0560">Oxidoreductase</keyword>
<name>A0AAJ0UE97_HALSE</name>
<proteinExistence type="inferred from homology"/>
<reference evidence="4" key="2">
    <citation type="journal article" date="2020" name="Microorganisms">
        <title>Osmotic Adaptation and Compatible Solute Biosynthesis of Phototrophic Bacteria as Revealed from Genome Analyses.</title>
        <authorList>
            <person name="Imhoff J.F."/>
            <person name="Rahn T."/>
            <person name="Kunzel S."/>
            <person name="Keller A."/>
            <person name="Neulinger S.C."/>
        </authorList>
    </citation>
    <scope>NUCLEOTIDE SEQUENCE</scope>
    <source>
        <strain evidence="4">DSM 4395</strain>
    </source>
</reference>
<dbReference type="PANTHER" id="PTHR43477">
    <property type="entry name" value="DIHYDROANTICAPSIN 7-DEHYDROGENASE"/>
    <property type="match status" value="1"/>
</dbReference>
<dbReference type="InterPro" id="IPR036291">
    <property type="entry name" value="NAD(P)-bd_dom_sf"/>
</dbReference>
<dbReference type="AlphaFoldDB" id="A0AAJ0UE97"/>
<dbReference type="InterPro" id="IPR002347">
    <property type="entry name" value="SDR_fam"/>
</dbReference>
<dbReference type="Proteomes" id="UP001296967">
    <property type="component" value="Unassembled WGS sequence"/>
</dbReference>
<dbReference type="InterPro" id="IPR057326">
    <property type="entry name" value="KR_dom"/>
</dbReference>
<dbReference type="Pfam" id="PF13561">
    <property type="entry name" value="adh_short_C2"/>
    <property type="match status" value="1"/>
</dbReference>
<organism evidence="4 5">
    <name type="scientific">Halochromatium salexigens</name>
    <name type="common">Chromatium salexigens</name>
    <dbReference type="NCBI Taxonomy" id="49447"/>
    <lineage>
        <taxon>Bacteria</taxon>
        <taxon>Pseudomonadati</taxon>
        <taxon>Pseudomonadota</taxon>
        <taxon>Gammaproteobacteria</taxon>
        <taxon>Chromatiales</taxon>
        <taxon>Chromatiaceae</taxon>
        <taxon>Halochromatium</taxon>
    </lineage>
</organism>
<dbReference type="PRINTS" id="PR00081">
    <property type="entry name" value="GDHRDH"/>
</dbReference>
<protein>
    <submittedName>
        <fullName evidence="4">Oxidoreductase</fullName>
    </submittedName>
</protein>
<evidence type="ECO:0000256" key="2">
    <source>
        <dbReference type="ARBA" id="ARBA00023002"/>
    </source>
</evidence>
<dbReference type="EMBL" id="NHSF01000021">
    <property type="protein sequence ID" value="MBK5929708.1"/>
    <property type="molecule type" value="Genomic_DNA"/>
</dbReference>
<comment type="caution">
    <text evidence="4">The sequence shown here is derived from an EMBL/GenBank/DDBJ whole genome shotgun (WGS) entry which is preliminary data.</text>
</comment>
<gene>
    <name evidence="4" type="ORF">CCR82_03955</name>
</gene>
<evidence type="ECO:0000313" key="5">
    <source>
        <dbReference type="Proteomes" id="UP001296967"/>
    </source>
</evidence>
<comment type="similarity">
    <text evidence="1">Belongs to the short-chain dehydrogenases/reductases (SDR) family.</text>
</comment>
<dbReference type="CDD" id="cd05233">
    <property type="entry name" value="SDR_c"/>
    <property type="match status" value="1"/>
</dbReference>
<dbReference type="SUPFAM" id="SSF51735">
    <property type="entry name" value="NAD(P)-binding Rossmann-fold domains"/>
    <property type="match status" value="1"/>
</dbReference>
<dbReference type="SMART" id="SM00822">
    <property type="entry name" value="PKS_KR"/>
    <property type="match status" value="1"/>
</dbReference>
<sequence length="233" mass="25033">MSNPILIVGGRSGIGAALVASLAERGHQIMHLSREPEKAPDVQGVRGFRWDALGDPFPRDCLPERLDGVVYCPGSIRLKPFGRLREQEFRDDLELNLMGAVRTLQATMEVLKRGDQGSVVLFSTVAVGTGMPFHASVAAAKGAVEGLTRSLAAEFAPDIRVNAIAPTITDTPLASRLLNTEEKRQSAAERHPLKQIGSASELAETARWLLTDAQMVTGQVIAIDAGLSSLRML</sequence>
<dbReference type="PANTHER" id="PTHR43477:SF1">
    <property type="entry name" value="DIHYDROANTICAPSIN 7-DEHYDROGENASE"/>
    <property type="match status" value="1"/>
</dbReference>
<dbReference type="Gene3D" id="3.40.50.720">
    <property type="entry name" value="NAD(P)-binding Rossmann-like Domain"/>
    <property type="match status" value="1"/>
</dbReference>
<dbReference type="InterPro" id="IPR051122">
    <property type="entry name" value="SDR_DHRS6-like"/>
</dbReference>
<accession>A0AAJ0UE97</accession>
<evidence type="ECO:0000313" key="4">
    <source>
        <dbReference type="EMBL" id="MBK5929708.1"/>
    </source>
</evidence>
<reference evidence="4" key="1">
    <citation type="submission" date="2017-05" db="EMBL/GenBank/DDBJ databases">
        <authorList>
            <person name="Imhoff J.F."/>
            <person name="Rahn T."/>
            <person name="Kuenzel S."/>
            <person name="Neulinger S.C."/>
        </authorList>
    </citation>
    <scope>NUCLEOTIDE SEQUENCE</scope>
    <source>
        <strain evidence="4">DSM 4395</strain>
    </source>
</reference>
<evidence type="ECO:0000259" key="3">
    <source>
        <dbReference type="SMART" id="SM00822"/>
    </source>
</evidence>
<keyword evidence="5" id="KW-1185">Reference proteome</keyword>
<dbReference type="GO" id="GO:0016491">
    <property type="term" value="F:oxidoreductase activity"/>
    <property type="evidence" value="ECO:0007669"/>
    <property type="project" value="UniProtKB-KW"/>
</dbReference>
<evidence type="ECO:0000256" key="1">
    <source>
        <dbReference type="ARBA" id="ARBA00006484"/>
    </source>
</evidence>